<keyword evidence="3" id="KW-1185">Reference proteome</keyword>
<feature type="domain" description="Aminotransferase-like plant mobile" evidence="1">
    <location>
        <begin position="31"/>
        <end position="60"/>
    </location>
</feature>
<evidence type="ECO:0000313" key="3">
    <source>
        <dbReference type="Proteomes" id="UP000077755"/>
    </source>
</evidence>
<proteinExistence type="predicted"/>
<accession>A0AAF0XWF4</accession>
<dbReference type="InterPro" id="IPR044824">
    <property type="entry name" value="MAIN-like"/>
</dbReference>
<dbReference type="EMBL" id="CP093351">
    <property type="protein sequence ID" value="WOH14592.1"/>
    <property type="molecule type" value="Genomic_DNA"/>
</dbReference>
<dbReference type="PANTHER" id="PTHR46033:SF8">
    <property type="entry name" value="PROTEIN MAINTENANCE OF MERISTEMS-LIKE"/>
    <property type="match status" value="1"/>
</dbReference>
<protein>
    <recommendedName>
        <fullName evidence="1">Aminotransferase-like plant mobile domain-containing protein</fullName>
    </recommendedName>
</protein>
<dbReference type="Pfam" id="PF10536">
    <property type="entry name" value="PMD"/>
    <property type="match status" value="1"/>
</dbReference>
<dbReference type="AlphaFoldDB" id="A0AAF0XWF4"/>
<reference evidence="2" key="1">
    <citation type="journal article" date="2016" name="Nat. Genet.">
        <title>A high-quality carrot genome assembly provides new insights into carotenoid accumulation and asterid genome evolution.</title>
        <authorList>
            <person name="Iorizzo M."/>
            <person name="Ellison S."/>
            <person name="Senalik D."/>
            <person name="Zeng P."/>
            <person name="Satapoomin P."/>
            <person name="Huang J."/>
            <person name="Bowman M."/>
            <person name="Iovene M."/>
            <person name="Sanseverino W."/>
            <person name="Cavagnaro P."/>
            <person name="Yildiz M."/>
            <person name="Macko-Podgorni A."/>
            <person name="Moranska E."/>
            <person name="Grzebelus E."/>
            <person name="Grzebelus D."/>
            <person name="Ashrafi H."/>
            <person name="Zheng Z."/>
            <person name="Cheng S."/>
            <person name="Spooner D."/>
            <person name="Van Deynze A."/>
            <person name="Simon P."/>
        </authorList>
    </citation>
    <scope>NUCLEOTIDE SEQUENCE</scope>
    <source>
        <tissue evidence="2">Leaf</tissue>
    </source>
</reference>
<dbReference type="GO" id="GO:0010073">
    <property type="term" value="P:meristem maintenance"/>
    <property type="evidence" value="ECO:0007669"/>
    <property type="project" value="InterPro"/>
</dbReference>
<dbReference type="InterPro" id="IPR019557">
    <property type="entry name" value="AminoTfrase-like_pln_mobile"/>
</dbReference>
<gene>
    <name evidence="2" type="ORF">DCAR_0934112</name>
</gene>
<name>A0AAF0XWF4_DAUCS</name>
<dbReference type="PANTHER" id="PTHR46033">
    <property type="entry name" value="PROTEIN MAIN-LIKE 2"/>
    <property type="match status" value="1"/>
</dbReference>
<sequence>MDPVVYHPGPIDDSLLTLQTDHRSEAVWNMREGVITAFIERWRPETHTFHFSFGEATITL</sequence>
<organism evidence="2 3">
    <name type="scientific">Daucus carota subsp. sativus</name>
    <name type="common">Carrot</name>
    <dbReference type="NCBI Taxonomy" id="79200"/>
    <lineage>
        <taxon>Eukaryota</taxon>
        <taxon>Viridiplantae</taxon>
        <taxon>Streptophyta</taxon>
        <taxon>Embryophyta</taxon>
        <taxon>Tracheophyta</taxon>
        <taxon>Spermatophyta</taxon>
        <taxon>Magnoliopsida</taxon>
        <taxon>eudicotyledons</taxon>
        <taxon>Gunneridae</taxon>
        <taxon>Pentapetalae</taxon>
        <taxon>asterids</taxon>
        <taxon>campanulids</taxon>
        <taxon>Apiales</taxon>
        <taxon>Apiaceae</taxon>
        <taxon>Apioideae</taxon>
        <taxon>Scandiceae</taxon>
        <taxon>Daucinae</taxon>
        <taxon>Daucus</taxon>
        <taxon>Daucus sect. Daucus</taxon>
    </lineage>
</organism>
<dbReference type="Proteomes" id="UP000077755">
    <property type="component" value="Chromosome 9"/>
</dbReference>
<evidence type="ECO:0000259" key="1">
    <source>
        <dbReference type="Pfam" id="PF10536"/>
    </source>
</evidence>
<reference evidence="2" key="2">
    <citation type="submission" date="2022-03" db="EMBL/GenBank/DDBJ databases">
        <title>Draft title - Genomic analysis of global carrot germplasm unveils the trajectory of domestication and the origin of high carotenoid orange carrot.</title>
        <authorList>
            <person name="Iorizzo M."/>
            <person name="Ellison S."/>
            <person name="Senalik D."/>
            <person name="Macko-Podgorni A."/>
            <person name="Grzebelus D."/>
            <person name="Bostan H."/>
            <person name="Rolling W."/>
            <person name="Curaba J."/>
            <person name="Simon P."/>
        </authorList>
    </citation>
    <scope>NUCLEOTIDE SEQUENCE</scope>
    <source>
        <tissue evidence="2">Leaf</tissue>
    </source>
</reference>
<evidence type="ECO:0000313" key="2">
    <source>
        <dbReference type="EMBL" id="WOH14592.1"/>
    </source>
</evidence>